<dbReference type="Proteomes" id="UP000030640">
    <property type="component" value="Unassembled WGS sequence"/>
</dbReference>
<evidence type="ECO:0000313" key="3">
    <source>
        <dbReference type="Proteomes" id="UP000030640"/>
    </source>
</evidence>
<dbReference type="GeneID" id="20038869"/>
<evidence type="ECO:0000313" key="2">
    <source>
        <dbReference type="EMBL" id="EUD66125.1"/>
    </source>
</evidence>
<gene>
    <name evidence="2" type="ORF">C922_03595</name>
</gene>
<proteinExistence type="predicted"/>
<name>W7A3A0_9APIC</name>
<dbReference type="VEuPathDB" id="PlasmoDB:C922_03595"/>
<feature type="compositionally biased region" description="Polar residues" evidence="1">
    <location>
        <begin position="41"/>
        <end position="60"/>
    </location>
</feature>
<dbReference type="AlphaFoldDB" id="W7A3A0"/>
<protein>
    <submittedName>
        <fullName evidence="2">Uncharacterized protein</fullName>
    </submittedName>
</protein>
<dbReference type="RefSeq" id="XP_008817409.1">
    <property type="nucleotide sequence ID" value="XM_008819187.1"/>
</dbReference>
<organism evidence="2 3">
    <name type="scientific">Plasmodium inui San Antonio 1</name>
    <dbReference type="NCBI Taxonomy" id="1237626"/>
    <lineage>
        <taxon>Eukaryota</taxon>
        <taxon>Sar</taxon>
        <taxon>Alveolata</taxon>
        <taxon>Apicomplexa</taxon>
        <taxon>Aconoidasida</taxon>
        <taxon>Haemosporida</taxon>
        <taxon>Plasmodiidae</taxon>
        <taxon>Plasmodium</taxon>
        <taxon>Plasmodium (Plasmodium)</taxon>
    </lineage>
</organism>
<dbReference type="EMBL" id="KI965474">
    <property type="protein sequence ID" value="EUD66125.1"/>
    <property type="molecule type" value="Genomic_DNA"/>
</dbReference>
<feature type="region of interest" description="Disordered" evidence="1">
    <location>
        <begin position="1"/>
        <end position="83"/>
    </location>
</feature>
<evidence type="ECO:0000256" key="1">
    <source>
        <dbReference type="SAM" id="MobiDB-lite"/>
    </source>
</evidence>
<feature type="compositionally biased region" description="Basic and acidic residues" evidence="1">
    <location>
        <begin position="17"/>
        <end position="38"/>
    </location>
</feature>
<accession>W7A3A0</accession>
<keyword evidence="3" id="KW-1185">Reference proteome</keyword>
<reference evidence="2 3" key="1">
    <citation type="submission" date="2013-02" db="EMBL/GenBank/DDBJ databases">
        <title>The Genome Sequence of Plasmodium inui San Antonio 1.</title>
        <authorList>
            <consortium name="The Broad Institute Genome Sequencing Platform"/>
            <consortium name="The Broad Institute Genome Sequencing Center for Infectious Disease"/>
            <person name="Neafsey D."/>
            <person name="Cheeseman I."/>
            <person name="Volkman S."/>
            <person name="Adams J."/>
            <person name="Walker B."/>
            <person name="Young S.K."/>
            <person name="Zeng Q."/>
            <person name="Gargeya S."/>
            <person name="Fitzgerald M."/>
            <person name="Haas B."/>
            <person name="Abouelleil A."/>
            <person name="Alvarado L."/>
            <person name="Arachchi H.M."/>
            <person name="Berlin A.M."/>
            <person name="Chapman S.B."/>
            <person name="Dewar J."/>
            <person name="Goldberg J."/>
            <person name="Griggs A."/>
            <person name="Gujja S."/>
            <person name="Hansen M."/>
            <person name="Howarth C."/>
            <person name="Imamovic A."/>
            <person name="Larimer J."/>
            <person name="McCowan C."/>
            <person name="Murphy C."/>
            <person name="Neiman D."/>
            <person name="Pearson M."/>
            <person name="Priest M."/>
            <person name="Roberts A."/>
            <person name="Saif S."/>
            <person name="Shea T."/>
            <person name="Sisk P."/>
            <person name="Sykes S."/>
            <person name="Wortman J."/>
            <person name="Nusbaum C."/>
            <person name="Birren B."/>
        </authorList>
    </citation>
    <scope>NUCLEOTIDE SEQUENCE [LARGE SCALE GENOMIC DNA]</scope>
    <source>
        <strain evidence="2 3">San Antonio 1</strain>
    </source>
</reference>
<sequence length="83" mass="9676">MKSLIPPNNPTGKRRTINKETDLQRIPSVDDRVREIWPREQYQQTPMNTPSTSSARSRVSQGPRREDSSSRQTSHPYKQRDIV</sequence>